<gene>
    <name evidence="1" type="ORF">HPT30_21395</name>
</gene>
<proteinExistence type="predicted"/>
<evidence type="ECO:0000313" key="2">
    <source>
        <dbReference type="Proteomes" id="UP000564806"/>
    </source>
</evidence>
<dbReference type="Proteomes" id="UP000564806">
    <property type="component" value="Unassembled WGS sequence"/>
</dbReference>
<dbReference type="AlphaFoldDB" id="A0A850ETT7"/>
<protein>
    <submittedName>
        <fullName evidence="1">Uncharacterized protein</fullName>
    </submittedName>
</protein>
<accession>A0A850ETT7</accession>
<comment type="caution">
    <text evidence="1">The sequence shown here is derived from an EMBL/GenBank/DDBJ whole genome shotgun (WGS) entry which is preliminary data.</text>
</comment>
<reference evidence="1" key="1">
    <citation type="submission" date="2020-06" db="EMBL/GenBank/DDBJ databases">
        <title>Paenibacillus sp. nov., isolated from soil.</title>
        <authorList>
            <person name="Seo Y.L."/>
        </authorList>
    </citation>
    <scope>NUCLEOTIDE SEQUENCE [LARGE SCALE GENOMIC DNA]</scope>
    <source>
        <strain evidence="1">JW14</strain>
    </source>
</reference>
<name>A0A850ETT7_9BACL</name>
<keyword evidence="2" id="KW-1185">Reference proteome</keyword>
<evidence type="ECO:0000313" key="1">
    <source>
        <dbReference type="EMBL" id="NUU62907.1"/>
    </source>
</evidence>
<dbReference type="RefSeq" id="WP_175373337.1">
    <property type="nucleotide sequence ID" value="NZ_JABWCS010000216.1"/>
</dbReference>
<dbReference type="EMBL" id="JABWCS010000216">
    <property type="protein sequence ID" value="NUU62907.1"/>
    <property type="molecule type" value="Genomic_DNA"/>
</dbReference>
<organism evidence="1 2">
    <name type="scientific">Paenibacillus agri</name>
    <dbReference type="NCBI Taxonomy" id="2744309"/>
    <lineage>
        <taxon>Bacteria</taxon>
        <taxon>Bacillati</taxon>
        <taxon>Bacillota</taxon>
        <taxon>Bacilli</taxon>
        <taxon>Bacillales</taxon>
        <taxon>Paenibacillaceae</taxon>
        <taxon>Paenibacillus</taxon>
    </lineage>
</organism>
<sequence length="87" mass="10005">MDFGEKEMTLQQMNKGIIGPNLYLARPQFHYSLLGGTVEIQQYKVIENRVIPWNDQDLKYDVIRREATILQGSNMGVEVEEEGISAF</sequence>